<protein>
    <submittedName>
        <fullName evidence="1">Uncharacterized protein</fullName>
    </submittedName>
</protein>
<dbReference type="EMBL" id="GL732700">
    <property type="protein sequence ID" value="EFX66555.1"/>
    <property type="molecule type" value="Genomic_DNA"/>
</dbReference>
<organism evidence="1 2">
    <name type="scientific">Daphnia pulex</name>
    <name type="common">Water flea</name>
    <dbReference type="NCBI Taxonomy" id="6669"/>
    <lineage>
        <taxon>Eukaryota</taxon>
        <taxon>Metazoa</taxon>
        <taxon>Ecdysozoa</taxon>
        <taxon>Arthropoda</taxon>
        <taxon>Crustacea</taxon>
        <taxon>Branchiopoda</taxon>
        <taxon>Diplostraca</taxon>
        <taxon>Cladocera</taxon>
        <taxon>Anomopoda</taxon>
        <taxon>Daphniidae</taxon>
        <taxon>Daphnia</taxon>
    </lineage>
</organism>
<evidence type="ECO:0000313" key="2">
    <source>
        <dbReference type="Proteomes" id="UP000000305"/>
    </source>
</evidence>
<gene>
    <name evidence="1" type="ORF">DAPPUDRAFT_331981</name>
</gene>
<evidence type="ECO:0000313" key="1">
    <source>
        <dbReference type="EMBL" id="EFX66555.1"/>
    </source>
</evidence>
<proteinExistence type="predicted"/>
<dbReference type="AlphaFoldDB" id="E9HNX8"/>
<name>E9HNX8_DAPPU</name>
<dbReference type="InParanoid" id="E9HNX8"/>
<dbReference type="Proteomes" id="UP000000305">
    <property type="component" value="Unassembled WGS sequence"/>
</dbReference>
<sequence length="57" mass="6164">MTIWDAPPELAAHTIHKPTTTLHRHYRSKHGTIFGVSVCGSDGCGSSILSRFVADAE</sequence>
<dbReference type="HOGENOM" id="CLU_2998527_0_0_1"/>
<keyword evidence="2" id="KW-1185">Reference proteome</keyword>
<reference evidence="1 2" key="1">
    <citation type="journal article" date="2011" name="Science">
        <title>The ecoresponsive genome of Daphnia pulex.</title>
        <authorList>
            <person name="Colbourne J.K."/>
            <person name="Pfrender M.E."/>
            <person name="Gilbert D."/>
            <person name="Thomas W.K."/>
            <person name="Tucker A."/>
            <person name="Oakley T.H."/>
            <person name="Tokishita S."/>
            <person name="Aerts A."/>
            <person name="Arnold G.J."/>
            <person name="Basu M.K."/>
            <person name="Bauer D.J."/>
            <person name="Caceres C.E."/>
            <person name="Carmel L."/>
            <person name="Casola C."/>
            <person name="Choi J.H."/>
            <person name="Detter J.C."/>
            <person name="Dong Q."/>
            <person name="Dusheyko S."/>
            <person name="Eads B.D."/>
            <person name="Frohlich T."/>
            <person name="Geiler-Samerotte K.A."/>
            <person name="Gerlach D."/>
            <person name="Hatcher P."/>
            <person name="Jogdeo S."/>
            <person name="Krijgsveld J."/>
            <person name="Kriventseva E.V."/>
            <person name="Kultz D."/>
            <person name="Laforsch C."/>
            <person name="Lindquist E."/>
            <person name="Lopez J."/>
            <person name="Manak J.R."/>
            <person name="Muller J."/>
            <person name="Pangilinan J."/>
            <person name="Patwardhan R.P."/>
            <person name="Pitluck S."/>
            <person name="Pritham E.J."/>
            <person name="Rechtsteiner A."/>
            <person name="Rho M."/>
            <person name="Rogozin I.B."/>
            <person name="Sakarya O."/>
            <person name="Salamov A."/>
            <person name="Schaack S."/>
            <person name="Shapiro H."/>
            <person name="Shiga Y."/>
            <person name="Skalitzky C."/>
            <person name="Smith Z."/>
            <person name="Souvorov A."/>
            <person name="Sung W."/>
            <person name="Tang Z."/>
            <person name="Tsuchiya D."/>
            <person name="Tu H."/>
            <person name="Vos H."/>
            <person name="Wang M."/>
            <person name="Wolf Y.I."/>
            <person name="Yamagata H."/>
            <person name="Yamada T."/>
            <person name="Ye Y."/>
            <person name="Shaw J.R."/>
            <person name="Andrews J."/>
            <person name="Crease T.J."/>
            <person name="Tang H."/>
            <person name="Lucas S.M."/>
            <person name="Robertson H.M."/>
            <person name="Bork P."/>
            <person name="Koonin E.V."/>
            <person name="Zdobnov E.M."/>
            <person name="Grigoriev I.V."/>
            <person name="Lynch M."/>
            <person name="Boore J.L."/>
        </authorList>
    </citation>
    <scope>NUCLEOTIDE SEQUENCE [LARGE SCALE GENOMIC DNA]</scope>
</reference>
<dbReference type="KEGG" id="dpx:DAPPUDRAFT_331981"/>
<accession>E9HNX8</accession>